<keyword evidence="3" id="KW-1185">Reference proteome</keyword>
<evidence type="ECO:0000256" key="1">
    <source>
        <dbReference type="SAM" id="MobiDB-lite"/>
    </source>
</evidence>
<dbReference type="EnsemblPlants" id="OBART04G04630.1">
    <property type="protein sequence ID" value="OBART04G04630.1"/>
    <property type="gene ID" value="OBART04G04630"/>
</dbReference>
<evidence type="ECO:0000313" key="2">
    <source>
        <dbReference type="EnsemblPlants" id="OBART04G04630.1"/>
    </source>
</evidence>
<proteinExistence type="predicted"/>
<dbReference type="Proteomes" id="UP000026960">
    <property type="component" value="Chromosome 4"/>
</dbReference>
<sequence>MWPTSTQKSHIDSLPFSPNSSCRPGPQRRSNTRTAAPNAAAPHAASTSTAFRRTRLRPGPKSPMLPDHQLRKLRGLEVEEVASMRRAAGAGPLVIQGIEMYTKIFGQKTSLQLEGELLSKEEGKGTRMTWLTDTLQPPGMASTAARGRAVSKEG</sequence>
<dbReference type="HOGENOM" id="CLU_1706992_0_0_1"/>
<dbReference type="STRING" id="65489.A0A0D3FT65"/>
<reference evidence="2" key="1">
    <citation type="journal article" date="2009" name="Rice">
        <title>De Novo Next Generation Sequencing of Plant Genomes.</title>
        <authorList>
            <person name="Rounsley S."/>
            <person name="Marri P.R."/>
            <person name="Yu Y."/>
            <person name="He R."/>
            <person name="Sisneros N."/>
            <person name="Goicoechea J.L."/>
            <person name="Lee S.J."/>
            <person name="Angelova A."/>
            <person name="Kudrna D."/>
            <person name="Luo M."/>
            <person name="Affourtit J."/>
            <person name="Desany B."/>
            <person name="Knight J."/>
            <person name="Niazi F."/>
            <person name="Egholm M."/>
            <person name="Wing R.A."/>
        </authorList>
    </citation>
    <scope>NUCLEOTIDE SEQUENCE [LARGE SCALE GENOMIC DNA]</scope>
    <source>
        <strain evidence="2">cv. IRGC 105608</strain>
    </source>
</reference>
<organism evidence="2">
    <name type="scientific">Oryza barthii</name>
    <dbReference type="NCBI Taxonomy" id="65489"/>
    <lineage>
        <taxon>Eukaryota</taxon>
        <taxon>Viridiplantae</taxon>
        <taxon>Streptophyta</taxon>
        <taxon>Embryophyta</taxon>
        <taxon>Tracheophyta</taxon>
        <taxon>Spermatophyta</taxon>
        <taxon>Magnoliopsida</taxon>
        <taxon>Liliopsida</taxon>
        <taxon>Poales</taxon>
        <taxon>Poaceae</taxon>
        <taxon>BOP clade</taxon>
        <taxon>Oryzoideae</taxon>
        <taxon>Oryzeae</taxon>
        <taxon>Oryzinae</taxon>
        <taxon>Oryza</taxon>
    </lineage>
</organism>
<dbReference type="AlphaFoldDB" id="A0A0D3FT65"/>
<name>A0A0D3FT65_9ORYZ</name>
<accession>A0A0D3FT65</accession>
<dbReference type="PaxDb" id="65489-OBART04G04630.1"/>
<dbReference type="Gramene" id="OBART04G04630.1">
    <property type="protein sequence ID" value="OBART04G04630.1"/>
    <property type="gene ID" value="OBART04G04630"/>
</dbReference>
<feature type="compositionally biased region" description="Low complexity" evidence="1">
    <location>
        <begin position="28"/>
        <end position="50"/>
    </location>
</feature>
<feature type="region of interest" description="Disordered" evidence="1">
    <location>
        <begin position="131"/>
        <end position="154"/>
    </location>
</feature>
<feature type="region of interest" description="Disordered" evidence="1">
    <location>
        <begin position="1"/>
        <end position="71"/>
    </location>
</feature>
<evidence type="ECO:0000313" key="3">
    <source>
        <dbReference type="Proteomes" id="UP000026960"/>
    </source>
</evidence>
<protein>
    <submittedName>
        <fullName evidence="2">Uncharacterized protein</fullName>
    </submittedName>
</protein>
<reference evidence="2" key="2">
    <citation type="submission" date="2015-03" db="UniProtKB">
        <authorList>
            <consortium name="EnsemblPlants"/>
        </authorList>
    </citation>
    <scope>IDENTIFICATION</scope>
</reference>